<feature type="chain" id="PRO_5045631711" evidence="1">
    <location>
        <begin position="20"/>
        <end position="72"/>
    </location>
</feature>
<sequence length="72" mass="8480">MRNFFSLLAIAAMPLLAKADPLEELLDEYMAQPVYFQKVPSEFQGFRSKVHEKRAQSMHPDQLFQMYQNMLI</sequence>
<evidence type="ECO:0000313" key="3">
    <source>
        <dbReference type="Proteomes" id="UP001158576"/>
    </source>
</evidence>
<reference evidence="2 3" key="1">
    <citation type="submission" date="2021-04" db="EMBL/GenBank/DDBJ databases">
        <authorList>
            <person name="Bliznina A."/>
        </authorList>
    </citation>
    <scope>NUCLEOTIDE SEQUENCE [LARGE SCALE GENOMIC DNA]</scope>
</reference>
<keyword evidence="1" id="KW-0732">Signal</keyword>
<dbReference type="EMBL" id="OU015569">
    <property type="protein sequence ID" value="CAG5100228.1"/>
    <property type="molecule type" value="Genomic_DNA"/>
</dbReference>
<feature type="signal peptide" evidence="1">
    <location>
        <begin position="1"/>
        <end position="19"/>
    </location>
</feature>
<evidence type="ECO:0000256" key="1">
    <source>
        <dbReference type="SAM" id="SignalP"/>
    </source>
</evidence>
<dbReference type="Proteomes" id="UP001158576">
    <property type="component" value="Chromosome XSR"/>
</dbReference>
<evidence type="ECO:0000313" key="2">
    <source>
        <dbReference type="EMBL" id="CAG5100228.1"/>
    </source>
</evidence>
<organism evidence="2 3">
    <name type="scientific">Oikopleura dioica</name>
    <name type="common">Tunicate</name>
    <dbReference type="NCBI Taxonomy" id="34765"/>
    <lineage>
        <taxon>Eukaryota</taxon>
        <taxon>Metazoa</taxon>
        <taxon>Chordata</taxon>
        <taxon>Tunicata</taxon>
        <taxon>Appendicularia</taxon>
        <taxon>Copelata</taxon>
        <taxon>Oikopleuridae</taxon>
        <taxon>Oikopleura</taxon>
    </lineage>
</organism>
<gene>
    <name evidence="2" type="ORF">OKIOD_LOCUS8461</name>
</gene>
<proteinExistence type="predicted"/>
<protein>
    <submittedName>
        <fullName evidence="2">Oidioi.mRNA.OKI2018_I69.XSR.g16903.t1.cds</fullName>
    </submittedName>
</protein>
<keyword evidence="3" id="KW-1185">Reference proteome</keyword>
<accession>A0ABN7SLT2</accession>
<name>A0ABN7SLT2_OIKDI</name>